<dbReference type="Proteomes" id="UP000249619">
    <property type="component" value="Unassembled WGS sequence"/>
</dbReference>
<feature type="domain" description="CREG-like beta-barrel" evidence="2">
    <location>
        <begin position="39"/>
        <end position="214"/>
    </location>
</feature>
<dbReference type="EMBL" id="QGDH01000003">
    <property type="protein sequence ID" value="RAR16397.1"/>
    <property type="molecule type" value="Genomic_DNA"/>
</dbReference>
<evidence type="ECO:0000313" key="3">
    <source>
        <dbReference type="EMBL" id="RAR16397.1"/>
    </source>
</evidence>
<evidence type="ECO:0000313" key="4">
    <source>
        <dbReference type="Proteomes" id="UP000249619"/>
    </source>
</evidence>
<feature type="signal peptide" evidence="1">
    <location>
        <begin position="1"/>
        <end position="16"/>
    </location>
</feature>
<name>A0A364NGN0_STELY</name>
<dbReference type="AlphaFoldDB" id="A0A364NGN0"/>
<dbReference type="SUPFAM" id="SSF50475">
    <property type="entry name" value="FMN-binding split barrel"/>
    <property type="match status" value="1"/>
</dbReference>
<dbReference type="PANTHER" id="PTHR37273:SF1">
    <property type="entry name" value="ADL397C-AP"/>
    <property type="match status" value="1"/>
</dbReference>
<dbReference type="InterPro" id="IPR012349">
    <property type="entry name" value="Split_barrel_FMN-bd"/>
</dbReference>
<keyword evidence="1" id="KW-0732">Signal</keyword>
<dbReference type="STRING" id="183478.A0A364NGN0"/>
<reference evidence="4" key="1">
    <citation type="submission" date="2018-05" db="EMBL/GenBank/DDBJ databases">
        <title>Draft genome sequence of Stemphylium lycopersici strain CIDEFI 213.</title>
        <authorList>
            <person name="Medina R."/>
            <person name="Franco M.E.E."/>
            <person name="Lucentini C.G."/>
            <person name="Saparrat M.C.N."/>
            <person name="Balatti P.A."/>
        </authorList>
    </citation>
    <scope>NUCLEOTIDE SEQUENCE [LARGE SCALE GENOMIC DNA]</scope>
    <source>
        <strain evidence="4">CIDEFI 213</strain>
    </source>
</reference>
<dbReference type="InterPro" id="IPR055343">
    <property type="entry name" value="CREG_beta-barrel"/>
</dbReference>
<dbReference type="PANTHER" id="PTHR37273">
    <property type="entry name" value="CHROMOSOME 8, WHOLE GENOME SHOTGUN SEQUENCE"/>
    <property type="match status" value="1"/>
</dbReference>
<evidence type="ECO:0000256" key="1">
    <source>
        <dbReference type="SAM" id="SignalP"/>
    </source>
</evidence>
<proteinExistence type="predicted"/>
<accession>A0A364NGN0</accession>
<keyword evidence="4" id="KW-1185">Reference proteome</keyword>
<feature type="chain" id="PRO_5016726766" evidence="1">
    <location>
        <begin position="17"/>
        <end position="400"/>
    </location>
</feature>
<protein>
    <submittedName>
        <fullName evidence="3">Fmn-binding split barrel-related protein</fullName>
    </submittedName>
</protein>
<gene>
    <name evidence="3" type="ORF">DDE83_000270</name>
</gene>
<dbReference type="Pfam" id="PF13883">
    <property type="entry name" value="CREG_beta-barrel"/>
    <property type="match status" value="1"/>
</dbReference>
<sequence>MYLQNALLGLISVTAATNVPSPQHLFANPSADESGYKIPSVHESAVQARRIMRLENIGTLSTVFPTMPHSTEQRPSDVGGAPIGLMDYFGDCEPDTGNPTILAITIATSFKNVDAGSNITLSMRWHPQDTKWRSPASLPRFSLVGRLEDIDMDSVERLGVTACYVKKHPDAAWWLPGNMIHESKWVRLVVEDVYWIGGFGDRAYIGWIPKEEWFSVTQEEIDGVQLPGEKSSAWNAVSSWLGFGQQQQDALEFTFIDHDKFTPSPDAFSSALRAFNARYQLTSPRTRAPRNFTLASHCPAFHHIRRDGFPSALTTKAKLSHPQPLLSASNHEPYPLDPYDHPTATNLVPTTRSLPANPHAVLYFAASLSMHFELISEENKRENLDELSTDGNWDNGKEDA</sequence>
<organism evidence="3 4">
    <name type="scientific">Stemphylium lycopersici</name>
    <name type="common">Tomato gray leaf spot disease fungus</name>
    <name type="synonym">Thyrospora lycopersici</name>
    <dbReference type="NCBI Taxonomy" id="183478"/>
    <lineage>
        <taxon>Eukaryota</taxon>
        <taxon>Fungi</taxon>
        <taxon>Dikarya</taxon>
        <taxon>Ascomycota</taxon>
        <taxon>Pezizomycotina</taxon>
        <taxon>Dothideomycetes</taxon>
        <taxon>Pleosporomycetidae</taxon>
        <taxon>Pleosporales</taxon>
        <taxon>Pleosporineae</taxon>
        <taxon>Pleosporaceae</taxon>
        <taxon>Stemphylium</taxon>
    </lineage>
</organism>
<comment type="caution">
    <text evidence="3">The sequence shown here is derived from an EMBL/GenBank/DDBJ whole genome shotgun (WGS) entry which is preliminary data.</text>
</comment>
<evidence type="ECO:0000259" key="2">
    <source>
        <dbReference type="Pfam" id="PF13883"/>
    </source>
</evidence>
<dbReference type="Gene3D" id="2.30.110.10">
    <property type="entry name" value="Electron Transport, Fmn-binding Protein, Chain A"/>
    <property type="match status" value="1"/>
</dbReference>